<keyword evidence="3" id="KW-1185">Reference proteome</keyword>
<dbReference type="AlphaFoldDB" id="A0A2T1DE61"/>
<organism evidence="2 3">
    <name type="scientific">Phormidesmis priestleyi ULC007</name>
    <dbReference type="NCBI Taxonomy" id="1920490"/>
    <lineage>
        <taxon>Bacteria</taxon>
        <taxon>Bacillati</taxon>
        <taxon>Cyanobacteriota</taxon>
        <taxon>Cyanophyceae</taxon>
        <taxon>Leptolyngbyales</taxon>
        <taxon>Leptolyngbyaceae</taxon>
        <taxon>Phormidesmis</taxon>
    </lineage>
</organism>
<dbReference type="PIRSF" id="PIRSF029347">
    <property type="entry name" value="RecF"/>
    <property type="match status" value="1"/>
</dbReference>
<sequence>MIISHLILKNWRNFRHIEVDLRDRVFLVGPNASGKSNFLDALRFLRDLAKDGGGLQKAVRDRGGLSKIRCLYARRYPDVEIEVHLSENELQPPTWKYGIGIKQRKGGQNDPVLSYEKVWKNEKQLVNRPNDEDEKDNLRLTQTYLEQINANAEFREVPKFLESILYLHLVPQLLRHPEAFSGPGVQEDPFGRNFLERVTKTPEKTRRSRLKKIEDALRIAVPQLKQLTDIKDEMGIPHLEAVYEHWRPGAGKQREDQFSDGTIRLIGLLWSLLESDSLLLLEEPELSLNAGITAKLPSLIYRLQKAKKRQVMLSTHSADLLSDGGIGGEEVLMLTPTAEGTKAELASSIEEVSSLLDAGLTVADAALPRATPKQIEQLSLLR</sequence>
<reference evidence="2 3" key="2">
    <citation type="submission" date="2018-03" db="EMBL/GenBank/DDBJ databases">
        <title>The ancient ancestry and fast evolution of plastids.</title>
        <authorList>
            <person name="Moore K.R."/>
            <person name="Magnabosco C."/>
            <person name="Momper L."/>
            <person name="Gold D.A."/>
            <person name="Bosak T."/>
            <person name="Fournier G.P."/>
        </authorList>
    </citation>
    <scope>NUCLEOTIDE SEQUENCE [LARGE SCALE GENOMIC DNA]</scope>
    <source>
        <strain evidence="2 3">ULC007</strain>
    </source>
</reference>
<gene>
    <name evidence="2" type="ORF">C7B65_13575</name>
</gene>
<accession>A0A2T1DE61</accession>
<dbReference type="SUPFAM" id="SSF52540">
    <property type="entry name" value="P-loop containing nucleoside triphosphate hydrolases"/>
    <property type="match status" value="1"/>
</dbReference>
<dbReference type="GO" id="GO:0000731">
    <property type="term" value="P:DNA synthesis involved in DNA repair"/>
    <property type="evidence" value="ECO:0007669"/>
    <property type="project" value="TreeGrafter"/>
</dbReference>
<dbReference type="OrthoDB" id="9809324at2"/>
<evidence type="ECO:0000259" key="1">
    <source>
        <dbReference type="Pfam" id="PF13304"/>
    </source>
</evidence>
<reference evidence="2 3" key="1">
    <citation type="submission" date="2018-02" db="EMBL/GenBank/DDBJ databases">
        <authorList>
            <person name="Cohen D.B."/>
            <person name="Kent A.D."/>
        </authorList>
    </citation>
    <scope>NUCLEOTIDE SEQUENCE [LARGE SCALE GENOMIC DNA]</scope>
    <source>
        <strain evidence="2 3">ULC007</strain>
    </source>
</reference>
<dbReference type="Proteomes" id="UP000238634">
    <property type="component" value="Unassembled WGS sequence"/>
</dbReference>
<dbReference type="EMBL" id="PVWG01000014">
    <property type="protein sequence ID" value="PSB18802.1"/>
    <property type="molecule type" value="Genomic_DNA"/>
</dbReference>
<dbReference type="RefSeq" id="WP_073073729.1">
    <property type="nucleotide sequence ID" value="NZ_MPPI01000024.1"/>
</dbReference>
<feature type="domain" description="ATPase AAA-type core" evidence="1">
    <location>
        <begin position="26"/>
        <end position="321"/>
    </location>
</feature>
<name>A0A2T1DE61_9CYAN</name>
<dbReference type="STRING" id="1920490.GCA_001895925_00307"/>
<proteinExistence type="predicted"/>
<dbReference type="Gene3D" id="3.40.50.300">
    <property type="entry name" value="P-loop containing nucleotide triphosphate hydrolases"/>
    <property type="match status" value="1"/>
</dbReference>
<dbReference type="InterPro" id="IPR014555">
    <property type="entry name" value="RecF-like"/>
</dbReference>
<protein>
    <submittedName>
        <fullName evidence="2">Chromosome segregation protein SMC</fullName>
    </submittedName>
</protein>
<dbReference type="GO" id="GO:0005524">
    <property type="term" value="F:ATP binding"/>
    <property type="evidence" value="ECO:0007669"/>
    <property type="project" value="InterPro"/>
</dbReference>
<dbReference type="Pfam" id="PF13304">
    <property type="entry name" value="AAA_21"/>
    <property type="match status" value="1"/>
</dbReference>
<evidence type="ECO:0000313" key="2">
    <source>
        <dbReference type="EMBL" id="PSB18802.1"/>
    </source>
</evidence>
<comment type="caution">
    <text evidence="2">The sequence shown here is derived from an EMBL/GenBank/DDBJ whole genome shotgun (WGS) entry which is preliminary data.</text>
</comment>
<dbReference type="GO" id="GO:0016887">
    <property type="term" value="F:ATP hydrolysis activity"/>
    <property type="evidence" value="ECO:0007669"/>
    <property type="project" value="InterPro"/>
</dbReference>
<dbReference type="PANTHER" id="PTHR32182">
    <property type="entry name" value="DNA REPLICATION AND REPAIR PROTEIN RECF"/>
    <property type="match status" value="1"/>
</dbReference>
<dbReference type="InterPro" id="IPR003959">
    <property type="entry name" value="ATPase_AAA_core"/>
</dbReference>
<evidence type="ECO:0000313" key="3">
    <source>
        <dbReference type="Proteomes" id="UP000238634"/>
    </source>
</evidence>
<dbReference type="InterPro" id="IPR027417">
    <property type="entry name" value="P-loop_NTPase"/>
</dbReference>
<dbReference type="GO" id="GO:0006302">
    <property type="term" value="P:double-strand break repair"/>
    <property type="evidence" value="ECO:0007669"/>
    <property type="project" value="TreeGrafter"/>
</dbReference>
<dbReference type="PANTHER" id="PTHR32182:SF22">
    <property type="entry name" value="ATP-DEPENDENT ENDONUCLEASE, OLD FAMILY-RELATED"/>
    <property type="match status" value="1"/>
</dbReference>